<gene>
    <name evidence="7" type="primary">lgt</name>
    <name evidence="9" type="ORF">EH165_06670</name>
</gene>
<feature type="transmembrane region" description="Helical" evidence="7">
    <location>
        <begin position="58"/>
        <end position="77"/>
    </location>
</feature>
<feature type="transmembrane region" description="Helical" evidence="7">
    <location>
        <begin position="131"/>
        <end position="152"/>
    </location>
</feature>
<keyword evidence="10" id="KW-1185">Reference proteome</keyword>
<keyword evidence="3 7" id="KW-0808">Transferase</keyword>
<comment type="subcellular location">
    <subcellularLocation>
        <location evidence="7">Cell membrane</location>
        <topology evidence="7">Multi-pass membrane protein</topology>
    </subcellularLocation>
</comment>
<protein>
    <recommendedName>
        <fullName evidence="7">Phosphatidylglycerol--prolipoprotein diacylglyceryl transferase</fullName>
        <ecNumber evidence="7">2.5.1.145</ecNumber>
    </recommendedName>
</protein>
<evidence type="ECO:0000256" key="4">
    <source>
        <dbReference type="ARBA" id="ARBA00022692"/>
    </source>
</evidence>
<evidence type="ECO:0000256" key="2">
    <source>
        <dbReference type="ARBA" id="ARBA00022475"/>
    </source>
</evidence>
<dbReference type="EC" id="2.5.1.145" evidence="7"/>
<comment type="similarity">
    <text evidence="1 7">Belongs to the Lgt family.</text>
</comment>
<dbReference type="Pfam" id="PF01790">
    <property type="entry name" value="LGT"/>
    <property type="match status" value="1"/>
</dbReference>
<dbReference type="Proteomes" id="UP000268084">
    <property type="component" value="Chromosome"/>
</dbReference>
<dbReference type="GO" id="GO:0005886">
    <property type="term" value="C:plasma membrane"/>
    <property type="evidence" value="ECO:0007669"/>
    <property type="project" value="UniProtKB-SubCell"/>
</dbReference>
<proteinExistence type="inferred from homology"/>
<feature type="transmembrane region" description="Helical" evidence="7">
    <location>
        <begin position="27"/>
        <end position="46"/>
    </location>
</feature>
<dbReference type="KEGG" id="nak:EH165_06670"/>
<keyword evidence="6 7" id="KW-0472">Membrane</keyword>
<dbReference type="PANTHER" id="PTHR30589">
    <property type="entry name" value="PROLIPOPROTEIN DIACYLGLYCERYL TRANSFERASE"/>
    <property type="match status" value="1"/>
</dbReference>
<comment type="catalytic activity">
    <reaction evidence="7">
        <text>L-cysteinyl-[prolipoprotein] + a 1,2-diacyl-sn-glycero-3-phospho-(1'-sn-glycerol) = an S-1,2-diacyl-sn-glyceryl-L-cysteinyl-[prolipoprotein] + sn-glycerol 1-phosphate + H(+)</text>
        <dbReference type="Rhea" id="RHEA:56712"/>
        <dbReference type="Rhea" id="RHEA-COMP:14679"/>
        <dbReference type="Rhea" id="RHEA-COMP:14680"/>
        <dbReference type="ChEBI" id="CHEBI:15378"/>
        <dbReference type="ChEBI" id="CHEBI:29950"/>
        <dbReference type="ChEBI" id="CHEBI:57685"/>
        <dbReference type="ChEBI" id="CHEBI:64716"/>
        <dbReference type="ChEBI" id="CHEBI:140658"/>
        <dbReference type="EC" id="2.5.1.145"/>
    </reaction>
</comment>
<feature type="transmembrane region" description="Helical" evidence="7">
    <location>
        <begin position="233"/>
        <end position="252"/>
    </location>
</feature>
<feature type="region of interest" description="Disordered" evidence="8">
    <location>
        <begin position="295"/>
        <end position="391"/>
    </location>
</feature>
<sequence length="391" mass="41083">MATADSFHLASFPSPSRGVIQLGPVPLRAYAVFIIIGIVVAILWGNRRFVARGGRPGTITDVSVFAVPFGIVGGRLYHVITDNQLYFRPGRNPWRAFAIWEGGLGIWGAVALGAVGAWLGCRRYGIPLGSYADSIAPGLVLAQAIGRVGNYFNQELFGSPTTMPWGLDIFVRTPGGVAGGIGGNTGCEFPPDYVKAVPEVLCGTFQPTFLYELLWCLGVAALVVWADRKFQLGGGRAFALYVAGYTLGRGWIETLRSDPANHFLGLRINVVTSIVVFLAAVVFLVLRRTPREDPATLQKGEAGPSTAPADGKSTAEDAEFAADSAPTEFAEPASVSPGAVKTASSGAVKTVPPGAVKTDETSAATTDLAAPQGDEVVILSKTPSGRDTDKS</sequence>
<comment type="pathway">
    <text evidence="7">Protein modification; lipoprotein biosynthesis (diacylglyceryl transfer).</text>
</comment>
<dbReference type="PROSITE" id="PS01311">
    <property type="entry name" value="LGT"/>
    <property type="match status" value="1"/>
</dbReference>
<dbReference type="GO" id="GO:0008961">
    <property type="term" value="F:phosphatidylglycerol-prolipoprotein diacylglyceryl transferase activity"/>
    <property type="evidence" value="ECO:0007669"/>
    <property type="project" value="UniProtKB-UniRule"/>
</dbReference>
<keyword evidence="4 7" id="KW-0812">Transmembrane</keyword>
<dbReference type="InterPro" id="IPR001640">
    <property type="entry name" value="Lgt"/>
</dbReference>
<accession>A0A3G8ZQ37</accession>
<evidence type="ECO:0000313" key="9">
    <source>
        <dbReference type="EMBL" id="AZI59452.1"/>
    </source>
</evidence>
<dbReference type="HAMAP" id="MF_01147">
    <property type="entry name" value="Lgt"/>
    <property type="match status" value="1"/>
</dbReference>
<evidence type="ECO:0000256" key="5">
    <source>
        <dbReference type="ARBA" id="ARBA00022989"/>
    </source>
</evidence>
<dbReference type="PANTHER" id="PTHR30589:SF0">
    <property type="entry name" value="PHOSPHATIDYLGLYCEROL--PROLIPOPROTEIN DIACYLGLYCERYL TRANSFERASE"/>
    <property type="match status" value="1"/>
</dbReference>
<evidence type="ECO:0000256" key="7">
    <source>
        <dbReference type="HAMAP-Rule" id="MF_01147"/>
    </source>
</evidence>
<organism evidence="9 10">
    <name type="scientific">Nakamurella antarctica</name>
    <dbReference type="NCBI Taxonomy" id="1902245"/>
    <lineage>
        <taxon>Bacteria</taxon>
        <taxon>Bacillati</taxon>
        <taxon>Actinomycetota</taxon>
        <taxon>Actinomycetes</taxon>
        <taxon>Nakamurellales</taxon>
        <taxon>Nakamurellaceae</taxon>
        <taxon>Nakamurella</taxon>
    </lineage>
</organism>
<dbReference type="OrthoDB" id="871140at2"/>
<evidence type="ECO:0000256" key="3">
    <source>
        <dbReference type="ARBA" id="ARBA00022679"/>
    </source>
</evidence>
<keyword evidence="9" id="KW-0449">Lipoprotein</keyword>
<keyword evidence="5 7" id="KW-1133">Transmembrane helix</keyword>
<evidence type="ECO:0000313" key="10">
    <source>
        <dbReference type="Proteomes" id="UP000268084"/>
    </source>
</evidence>
<feature type="transmembrane region" description="Helical" evidence="7">
    <location>
        <begin position="264"/>
        <end position="286"/>
    </location>
</feature>
<keyword evidence="2 7" id="KW-1003">Cell membrane</keyword>
<dbReference type="UniPathway" id="UPA00664"/>
<dbReference type="NCBIfam" id="TIGR00544">
    <property type="entry name" value="lgt"/>
    <property type="match status" value="1"/>
</dbReference>
<keyword evidence="9" id="KW-0328">Glycosyltransferase</keyword>
<reference evidence="9 10" key="1">
    <citation type="submission" date="2018-11" db="EMBL/GenBank/DDBJ databases">
        <authorList>
            <person name="Da X."/>
        </authorList>
    </citation>
    <scope>NUCLEOTIDE SEQUENCE [LARGE SCALE GENOMIC DNA]</scope>
    <source>
        <strain evidence="9 10">S14-144</strain>
    </source>
</reference>
<feature type="binding site" evidence="7">
    <location>
        <position position="147"/>
    </location>
    <ligand>
        <name>a 1,2-diacyl-sn-glycero-3-phospho-(1'-sn-glycerol)</name>
        <dbReference type="ChEBI" id="CHEBI:64716"/>
    </ligand>
</feature>
<dbReference type="GO" id="GO:0042158">
    <property type="term" value="P:lipoprotein biosynthetic process"/>
    <property type="evidence" value="ECO:0007669"/>
    <property type="project" value="UniProtKB-UniRule"/>
</dbReference>
<dbReference type="EMBL" id="CP034170">
    <property type="protein sequence ID" value="AZI59452.1"/>
    <property type="molecule type" value="Genomic_DNA"/>
</dbReference>
<evidence type="ECO:0000256" key="6">
    <source>
        <dbReference type="ARBA" id="ARBA00023136"/>
    </source>
</evidence>
<evidence type="ECO:0000256" key="8">
    <source>
        <dbReference type="SAM" id="MobiDB-lite"/>
    </source>
</evidence>
<feature type="transmembrane region" description="Helical" evidence="7">
    <location>
        <begin position="97"/>
        <end position="119"/>
    </location>
</feature>
<evidence type="ECO:0000256" key="1">
    <source>
        <dbReference type="ARBA" id="ARBA00007150"/>
    </source>
</evidence>
<dbReference type="AlphaFoldDB" id="A0A3G8ZQ37"/>
<reference evidence="9 10" key="2">
    <citation type="submission" date="2018-12" db="EMBL/GenBank/DDBJ databases">
        <title>Nakamurella antarcticus sp. nov., isolated from Antarctica South Shetland Islands soil.</title>
        <authorList>
            <person name="Peng F."/>
        </authorList>
    </citation>
    <scope>NUCLEOTIDE SEQUENCE [LARGE SCALE GENOMIC DNA]</scope>
    <source>
        <strain evidence="9 10">S14-144</strain>
    </source>
</reference>
<feature type="transmembrane region" description="Helical" evidence="7">
    <location>
        <begin position="208"/>
        <end position="226"/>
    </location>
</feature>
<name>A0A3G8ZQ37_9ACTN</name>
<comment type="function">
    <text evidence="7">Catalyzes the transfer of the diacylglyceryl group from phosphatidylglycerol to the sulfhydryl group of the N-terminal cysteine of a prolipoprotein, the first step in the formation of mature lipoproteins.</text>
</comment>